<keyword evidence="2" id="KW-0732">Signal</keyword>
<accession>A0A9X3B598</accession>
<feature type="chain" id="PRO_5040848752" evidence="2">
    <location>
        <begin position="24"/>
        <end position="131"/>
    </location>
</feature>
<name>A0A9X3B598_9HYPH</name>
<protein>
    <submittedName>
        <fullName evidence="3">DUF6152 family protein</fullName>
    </submittedName>
</protein>
<keyword evidence="4" id="KW-1185">Reference proteome</keyword>
<comment type="caution">
    <text evidence="3">The sequence shown here is derived from an EMBL/GenBank/DDBJ whole genome shotgun (WGS) entry which is preliminary data.</text>
</comment>
<evidence type="ECO:0000256" key="1">
    <source>
        <dbReference type="SAM" id="MobiDB-lite"/>
    </source>
</evidence>
<feature type="region of interest" description="Disordered" evidence="1">
    <location>
        <begin position="84"/>
        <end position="104"/>
    </location>
</feature>
<dbReference type="EMBL" id="JAODNV010000003">
    <property type="protein sequence ID" value="MCT8988883.1"/>
    <property type="molecule type" value="Genomic_DNA"/>
</dbReference>
<dbReference type="Proteomes" id="UP001149009">
    <property type="component" value="Unassembled WGS sequence"/>
</dbReference>
<evidence type="ECO:0000256" key="2">
    <source>
        <dbReference type="SAM" id="SignalP"/>
    </source>
</evidence>
<dbReference type="AlphaFoldDB" id="A0A9X3B598"/>
<reference evidence="3" key="1">
    <citation type="submission" date="2022-08" db="EMBL/GenBank/DDBJ databases">
        <title>Chelativorans sichuanense sp. nov., a paraffin oil-degrading bacterium isolated from a mixture of oil-based drill cuttings and paddy soil.</title>
        <authorList>
            <person name="Yu J."/>
            <person name="Liu H."/>
            <person name="Chen Q."/>
        </authorList>
    </citation>
    <scope>NUCLEOTIDE SEQUENCE</scope>
    <source>
        <strain evidence="3">SCAU 2101</strain>
    </source>
</reference>
<organism evidence="3 4">
    <name type="scientific">Chelativorans petroleitrophicus</name>
    <dbReference type="NCBI Taxonomy" id="2975484"/>
    <lineage>
        <taxon>Bacteria</taxon>
        <taxon>Pseudomonadati</taxon>
        <taxon>Pseudomonadota</taxon>
        <taxon>Alphaproteobacteria</taxon>
        <taxon>Hyphomicrobiales</taxon>
        <taxon>Phyllobacteriaceae</taxon>
        <taxon>Chelativorans</taxon>
    </lineage>
</organism>
<dbReference type="InterPro" id="IPR046150">
    <property type="entry name" value="DUF6152"/>
</dbReference>
<feature type="signal peptide" evidence="2">
    <location>
        <begin position="1"/>
        <end position="23"/>
    </location>
</feature>
<evidence type="ECO:0000313" key="3">
    <source>
        <dbReference type="EMBL" id="MCT8988883.1"/>
    </source>
</evidence>
<gene>
    <name evidence="3" type="ORF">NYR54_01050</name>
</gene>
<evidence type="ECO:0000313" key="4">
    <source>
        <dbReference type="Proteomes" id="UP001149009"/>
    </source>
</evidence>
<dbReference type="RefSeq" id="WP_261513532.1">
    <property type="nucleotide sequence ID" value="NZ_JAODNV010000003.1"/>
</dbReference>
<sequence length="131" mass="14432">MNIRLPFRLVCALALASILTALPAVPSLAHHGWSWTDEEIFELEGAITEIYVGNPHATLDVDVAGEIWRVELAPPSQTVRAGFSEEAARPGDTVKAVGNRSRDHSERRMKAVRIIVNGTTYDVYPNRVPSQ</sequence>
<proteinExistence type="predicted"/>
<dbReference type="Pfam" id="PF19649">
    <property type="entry name" value="DUF6152"/>
    <property type="match status" value="1"/>
</dbReference>